<dbReference type="Gene3D" id="3.40.190.10">
    <property type="entry name" value="Periplasmic binding protein-like II"/>
    <property type="match status" value="1"/>
</dbReference>
<dbReference type="AlphaFoldDB" id="A0A1W6LDY0"/>
<evidence type="ECO:0000313" key="4">
    <source>
        <dbReference type="Proteomes" id="UP000193427"/>
    </source>
</evidence>
<dbReference type="EMBL" id="CP015118">
    <property type="protein sequence ID" value="ARN22388.1"/>
    <property type="molecule type" value="Genomic_DNA"/>
</dbReference>
<dbReference type="OrthoDB" id="4393730at2"/>
<dbReference type="Pfam" id="PF13416">
    <property type="entry name" value="SBP_bac_8"/>
    <property type="match status" value="1"/>
</dbReference>
<accession>A0A1W6LDY0</accession>
<dbReference type="RefSeq" id="WP_085752686.1">
    <property type="nucleotide sequence ID" value="NZ_BSPR01000020.1"/>
</dbReference>
<evidence type="ECO:0000256" key="1">
    <source>
        <dbReference type="ARBA" id="ARBA00004418"/>
    </source>
</evidence>
<dbReference type="PANTHER" id="PTHR43649:SF32">
    <property type="entry name" value="SUGAR BINDING SECRETED PROTEIN"/>
    <property type="match status" value="1"/>
</dbReference>
<dbReference type="SUPFAM" id="SSF53850">
    <property type="entry name" value="Periplasmic binding protein-like II"/>
    <property type="match status" value="1"/>
</dbReference>
<proteinExistence type="inferred from homology"/>
<dbReference type="KEGG" id="rgu:A4W93_22140"/>
<name>A0A1W6LDY0_9BURK</name>
<dbReference type="InterPro" id="IPR050490">
    <property type="entry name" value="Bact_solute-bd_prot1"/>
</dbReference>
<organism evidence="3 4">
    <name type="scientific">Piscinibacter gummiphilus</name>
    <dbReference type="NCBI Taxonomy" id="946333"/>
    <lineage>
        <taxon>Bacteria</taxon>
        <taxon>Pseudomonadati</taxon>
        <taxon>Pseudomonadota</taxon>
        <taxon>Betaproteobacteria</taxon>
        <taxon>Burkholderiales</taxon>
        <taxon>Sphaerotilaceae</taxon>
        <taxon>Piscinibacter</taxon>
    </lineage>
</organism>
<keyword evidence="4" id="KW-1185">Reference proteome</keyword>
<dbReference type="STRING" id="946333.A4W93_22140"/>
<dbReference type="GO" id="GO:0042597">
    <property type="term" value="C:periplasmic space"/>
    <property type="evidence" value="ECO:0007669"/>
    <property type="project" value="UniProtKB-SubCell"/>
</dbReference>
<sequence>MNTPAHPVRRALLLGALGLAAAQGALAVTTLTVASFPSFDESVKLAIPLYKKLHPDVEIKLVSLAYPDHHTAMTTALATGSNLPDVMGLEINYIGKFAESKGLEDLGQPPYNAKQMQKLFHAFAFPQGMDANGAVAAIPADVGPGTLFYRKDILDKAGVTEADLTKSWESFIAASKTVREKTGAYMLTSAADIVNIYIRATIKPGEGLYFDKAGKPQLDTPRFKKAFELAVAARKADIDGKIAPWSNEWREAFRRGSLASQMMGAWLAGHLTDWLNPEAAGQWRAAPLPNGAFASWGGSFYAIPKVGKQKKEAWEFVKFMTTNKEMQTLSFRKMGAYPAIVEAQDKAFLNEPIAYLGGQPARLLWADAAAKIPAMKPDRFDGTALEIMNAALDDVLERGKPVDEALKAANDQLKRRTRR</sequence>
<reference evidence="3 4" key="1">
    <citation type="submission" date="2016-04" db="EMBL/GenBank/DDBJ databases">
        <title>Complete genome sequence of natural rubber-degrading, novel Gram-negative bacterium, Rhizobacter gummiphilus strain NS21.</title>
        <authorList>
            <person name="Tabata M."/>
            <person name="Kasai D."/>
            <person name="Fukuda M."/>
        </authorList>
    </citation>
    <scope>NUCLEOTIDE SEQUENCE [LARGE SCALE GENOMIC DNA]</scope>
    <source>
        <strain evidence="3 4">NS21</strain>
    </source>
</reference>
<dbReference type="Proteomes" id="UP000193427">
    <property type="component" value="Chromosome"/>
</dbReference>
<dbReference type="InterPro" id="IPR006059">
    <property type="entry name" value="SBP"/>
</dbReference>
<evidence type="ECO:0000313" key="3">
    <source>
        <dbReference type="EMBL" id="ARN22388.1"/>
    </source>
</evidence>
<dbReference type="PANTHER" id="PTHR43649">
    <property type="entry name" value="ARABINOSE-BINDING PROTEIN-RELATED"/>
    <property type="match status" value="1"/>
</dbReference>
<protein>
    <submittedName>
        <fullName evidence="3">Sugar ABC transporter substrate-binding protein</fullName>
    </submittedName>
</protein>
<evidence type="ECO:0000256" key="2">
    <source>
        <dbReference type="ARBA" id="ARBA00008520"/>
    </source>
</evidence>
<comment type="subcellular location">
    <subcellularLocation>
        <location evidence="1">Periplasm</location>
    </subcellularLocation>
</comment>
<gene>
    <name evidence="3" type="ORF">A4W93_22140</name>
</gene>
<comment type="similarity">
    <text evidence="2">Belongs to the bacterial solute-binding protein 1 family.</text>
</comment>